<proteinExistence type="predicted"/>
<dbReference type="GO" id="GO:0016788">
    <property type="term" value="F:hydrolase activity, acting on ester bonds"/>
    <property type="evidence" value="ECO:0007669"/>
    <property type="project" value="UniProtKB-ARBA"/>
</dbReference>
<dbReference type="EMBL" id="JACHLP010000011">
    <property type="protein sequence ID" value="MBB4845846.1"/>
    <property type="molecule type" value="Genomic_DNA"/>
</dbReference>
<name>A0A840LCG3_9BURK</name>
<keyword evidence="3" id="KW-1185">Reference proteome</keyword>
<protein>
    <submittedName>
        <fullName evidence="2">Lysophospholipase L1-like esterase</fullName>
    </submittedName>
</protein>
<dbReference type="Pfam" id="PF13472">
    <property type="entry name" value="Lipase_GDSL_2"/>
    <property type="match status" value="1"/>
</dbReference>
<dbReference type="AlphaFoldDB" id="A0A840LCG3"/>
<feature type="domain" description="SGNH hydrolase-type esterase" evidence="1">
    <location>
        <begin position="92"/>
        <end position="228"/>
    </location>
</feature>
<dbReference type="SUPFAM" id="SSF52266">
    <property type="entry name" value="SGNH hydrolase"/>
    <property type="match status" value="1"/>
</dbReference>
<evidence type="ECO:0000313" key="3">
    <source>
        <dbReference type="Proteomes" id="UP000562027"/>
    </source>
</evidence>
<dbReference type="PANTHER" id="PTHR30383">
    <property type="entry name" value="THIOESTERASE 1/PROTEASE 1/LYSOPHOSPHOLIPASE L1"/>
    <property type="match status" value="1"/>
</dbReference>
<dbReference type="RefSeq" id="WP_184304144.1">
    <property type="nucleotide sequence ID" value="NZ_JACHLP010000011.1"/>
</dbReference>
<comment type="caution">
    <text evidence="2">The sequence shown here is derived from an EMBL/GenBank/DDBJ whole genome shotgun (WGS) entry which is preliminary data.</text>
</comment>
<accession>A0A840LCG3</accession>
<dbReference type="InterPro" id="IPR036514">
    <property type="entry name" value="SGNH_hydro_sf"/>
</dbReference>
<dbReference type="InterPro" id="IPR013830">
    <property type="entry name" value="SGNH_hydro"/>
</dbReference>
<evidence type="ECO:0000313" key="2">
    <source>
        <dbReference type="EMBL" id="MBB4845846.1"/>
    </source>
</evidence>
<dbReference type="Proteomes" id="UP000562027">
    <property type="component" value="Unassembled WGS sequence"/>
</dbReference>
<evidence type="ECO:0000259" key="1">
    <source>
        <dbReference type="Pfam" id="PF13472"/>
    </source>
</evidence>
<organism evidence="2 3">
    <name type="scientific">Roseateles oligotrophus</name>
    <dbReference type="NCBI Taxonomy" id="1769250"/>
    <lineage>
        <taxon>Bacteria</taxon>
        <taxon>Pseudomonadati</taxon>
        <taxon>Pseudomonadota</taxon>
        <taxon>Betaproteobacteria</taxon>
        <taxon>Burkholderiales</taxon>
        <taxon>Sphaerotilaceae</taxon>
        <taxon>Roseateles</taxon>
    </lineage>
</organism>
<dbReference type="Gene3D" id="3.40.50.1110">
    <property type="entry name" value="SGNH hydrolase"/>
    <property type="match status" value="1"/>
</dbReference>
<dbReference type="PANTHER" id="PTHR30383:SF29">
    <property type="entry name" value="SGNH HYDROLASE-TYPE ESTERASE DOMAIN-CONTAINING PROTEIN"/>
    <property type="match status" value="1"/>
</dbReference>
<sequence length="248" mass="26310">MSRWLRRLSLLALGAAAMLAWAWLRPLEFEGLQERLRWRLNALWAQPDPAQLRYEAMLTALQLRGEAALPAGALLLFGDSHLQSLPALPCRGVAWANFAIAGEPAERLAPRLAAYTSLQQAGLLILLSGSNDLAQGASPEQAAARMAQVLSQLPVARPMLLLALPPPAQATALAQRQAALNRRLAALCAQRAACKFLPLTELADGQGLLQPGFAAGDGVHLSAAGYRRLSQVLAAALPPAAQCQATSP</sequence>
<gene>
    <name evidence="2" type="ORF">HNP55_004398</name>
</gene>
<dbReference type="InterPro" id="IPR051532">
    <property type="entry name" value="Ester_Hydrolysis_Enzymes"/>
</dbReference>
<reference evidence="2 3" key="1">
    <citation type="submission" date="2020-08" db="EMBL/GenBank/DDBJ databases">
        <title>Functional genomics of gut bacteria from endangered species of beetles.</title>
        <authorList>
            <person name="Carlos-Shanley C."/>
        </authorList>
    </citation>
    <scope>NUCLEOTIDE SEQUENCE [LARGE SCALE GENOMIC DNA]</scope>
    <source>
        <strain evidence="2 3">S00239</strain>
    </source>
</reference>